<name>A0A545U3X9_9GAMM</name>
<keyword evidence="3" id="KW-1185">Reference proteome</keyword>
<reference evidence="2 3" key="1">
    <citation type="submission" date="2019-06" db="EMBL/GenBank/DDBJ databases">
        <title>Whole genome sequence for Cellvibrionaceae sp. R142.</title>
        <authorList>
            <person name="Wang G."/>
        </authorList>
    </citation>
    <scope>NUCLEOTIDE SEQUENCE [LARGE SCALE GENOMIC DNA]</scope>
    <source>
        <strain evidence="2 3">R142</strain>
    </source>
</reference>
<dbReference type="EMBL" id="VHSG01000006">
    <property type="protein sequence ID" value="TQV84187.1"/>
    <property type="molecule type" value="Genomic_DNA"/>
</dbReference>
<dbReference type="RefSeq" id="WP_142903267.1">
    <property type="nucleotide sequence ID" value="NZ_ML660089.1"/>
</dbReference>
<dbReference type="AlphaFoldDB" id="A0A545U3X9"/>
<feature type="region of interest" description="Disordered" evidence="1">
    <location>
        <begin position="66"/>
        <end position="85"/>
    </location>
</feature>
<evidence type="ECO:0000313" key="3">
    <source>
        <dbReference type="Proteomes" id="UP000319732"/>
    </source>
</evidence>
<proteinExistence type="predicted"/>
<dbReference type="Proteomes" id="UP000319732">
    <property type="component" value="Unassembled WGS sequence"/>
</dbReference>
<accession>A0A545U3X9</accession>
<evidence type="ECO:0000256" key="1">
    <source>
        <dbReference type="SAM" id="MobiDB-lite"/>
    </source>
</evidence>
<gene>
    <name evidence="2" type="ORF">FKG94_05885</name>
</gene>
<comment type="caution">
    <text evidence="2">The sequence shown here is derived from an EMBL/GenBank/DDBJ whole genome shotgun (WGS) entry which is preliminary data.</text>
</comment>
<evidence type="ECO:0000313" key="2">
    <source>
        <dbReference type="EMBL" id="TQV84187.1"/>
    </source>
</evidence>
<organism evidence="2 3">
    <name type="scientific">Exilibacterium tricleocarpae</name>
    <dbReference type="NCBI Taxonomy" id="2591008"/>
    <lineage>
        <taxon>Bacteria</taxon>
        <taxon>Pseudomonadati</taxon>
        <taxon>Pseudomonadota</taxon>
        <taxon>Gammaproteobacteria</taxon>
        <taxon>Cellvibrionales</taxon>
        <taxon>Cellvibrionaceae</taxon>
        <taxon>Exilibacterium</taxon>
    </lineage>
</organism>
<protein>
    <submittedName>
        <fullName evidence="2">Uncharacterized protein</fullName>
    </submittedName>
</protein>
<feature type="compositionally biased region" description="Basic and acidic residues" evidence="1">
    <location>
        <begin position="66"/>
        <end position="79"/>
    </location>
</feature>
<sequence length="85" mass="9420">MARNVPELHASGRQGFIERYHAPDPAVAIIRFAILPCLRKGHSILKSGALEFGKKFEVQMKNQLKETPSETVHGRDAVREPPGMG</sequence>